<accession>A0ABP5L216</accession>
<proteinExistence type="predicted"/>
<evidence type="ECO:0000259" key="1">
    <source>
        <dbReference type="PROSITE" id="PS51340"/>
    </source>
</evidence>
<dbReference type="Pfam" id="PF03473">
    <property type="entry name" value="MOSC"/>
    <property type="match status" value="1"/>
</dbReference>
<name>A0ABP5L216_9ACTN</name>
<reference evidence="3" key="1">
    <citation type="journal article" date="2019" name="Int. J. Syst. Evol. Microbiol.">
        <title>The Global Catalogue of Microorganisms (GCM) 10K type strain sequencing project: providing services to taxonomists for standard genome sequencing and annotation.</title>
        <authorList>
            <consortium name="The Broad Institute Genomics Platform"/>
            <consortium name="The Broad Institute Genome Sequencing Center for Infectious Disease"/>
            <person name="Wu L."/>
            <person name="Ma J."/>
        </authorList>
    </citation>
    <scope>NUCLEOTIDE SEQUENCE [LARGE SCALE GENOMIC DNA]</scope>
    <source>
        <strain evidence="3">JCM 16022</strain>
    </source>
</reference>
<gene>
    <name evidence="2" type="ORF">GCM10009844_08650</name>
</gene>
<dbReference type="SUPFAM" id="SSF141673">
    <property type="entry name" value="MOSC N-terminal domain-like"/>
    <property type="match status" value="1"/>
</dbReference>
<dbReference type="RefSeq" id="WP_344148151.1">
    <property type="nucleotide sequence ID" value="NZ_BAAAQR010000002.1"/>
</dbReference>
<comment type="caution">
    <text evidence="2">The sequence shown here is derived from an EMBL/GenBank/DDBJ whole genome shotgun (WGS) entry which is preliminary data.</text>
</comment>
<dbReference type="Proteomes" id="UP001501771">
    <property type="component" value="Unassembled WGS sequence"/>
</dbReference>
<dbReference type="EMBL" id="BAAAQR010000002">
    <property type="protein sequence ID" value="GAA2139670.1"/>
    <property type="molecule type" value="Genomic_DNA"/>
</dbReference>
<organism evidence="2 3">
    <name type="scientific">Nocardioides koreensis</name>
    <dbReference type="NCBI Taxonomy" id="433651"/>
    <lineage>
        <taxon>Bacteria</taxon>
        <taxon>Bacillati</taxon>
        <taxon>Actinomycetota</taxon>
        <taxon>Actinomycetes</taxon>
        <taxon>Propionibacteriales</taxon>
        <taxon>Nocardioidaceae</taxon>
        <taxon>Nocardioides</taxon>
    </lineage>
</organism>
<dbReference type="Pfam" id="PF03476">
    <property type="entry name" value="MOSC_N"/>
    <property type="match status" value="1"/>
</dbReference>
<dbReference type="PROSITE" id="PS51340">
    <property type="entry name" value="MOSC"/>
    <property type="match status" value="1"/>
</dbReference>
<evidence type="ECO:0000313" key="2">
    <source>
        <dbReference type="EMBL" id="GAA2139670.1"/>
    </source>
</evidence>
<keyword evidence="3" id="KW-1185">Reference proteome</keyword>
<dbReference type="InterPro" id="IPR005303">
    <property type="entry name" value="MOCOS_middle"/>
</dbReference>
<evidence type="ECO:0000313" key="3">
    <source>
        <dbReference type="Proteomes" id="UP001501771"/>
    </source>
</evidence>
<dbReference type="InterPro" id="IPR005302">
    <property type="entry name" value="MoCF_Sase_C"/>
</dbReference>
<sequence length="238" mass="25466">MSTAVPPLGRLATLRRYPVKSLVGETLAGVHVGTRGVEGDRLWSVRDLDGKLGSGKSTRRFRRMDGLLDLTAAYDGDVPVIGFPDGTRVRGDDEAVHAALSAHVGRPVTLAREEDVSHFDDGPLHLVTTASLRHVSRAHGRVVDPRRLRPNFVLETEGEGMVEDGWVGTRIALGDELVVEIVQPMPRCVMVDLPQAGLPTDGGLLRTVTDLNQACLGVLATVVRPGTVAIGDEARPAP</sequence>
<dbReference type="InterPro" id="IPR011037">
    <property type="entry name" value="Pyrv_Knase-like_insert_dom_sf"/>
</dbReference>
<dbReference type="SUPFAM" id="SSF50800">
    <property type="entry name" value="PK beta-barrel domain-like"/>
    <property type="match status" value="1"/>
</dbReference>
<protein>
    <submittedName>
        <fullName evidence="2">MOSC domain-containing protein</fullName>
    </submittedName>
</protein>
<feature type="domain" description="MOSC" evidence="1">
    <location>
        <begin position="93"/>
        <end position="237"/>
    </location>
</feature>
<dbReference type="Gene3D" id="2.40.33.20">
    <property type="entry name" value="PK beta-barrel domain-like"/>
    <property type="match status" value="1"/>
</dbReference>